<evidence type="ECO:0000256" key="2">
    <source>
        <dbReference type="SAM" id="MobiDB-lite"/>
    </source>
</evidence>
<feature type="compositionally biased region" description="Low complexity" evidence="2">
    <location>
        <begin position="554"/>
        <end position="568"/>
    </location>
</feature>
<evidence type="ECO:0000256" key="1">
    <source>
        <dbReference type="SAM" id="Coils"/>
    </source>
</evidence>
<dbReference type="AlphaFoldDB" id="A0A7J6SWH0"/>
<dbReference type="Proteomes" id="UP000553632">
    <property type="component" value="Unassembled WGS sequence"/>
</dbReference>
<feature type="compositionally biased region" description="Polar residues" evidence="2">
    <location>
        <begin position="432"/>
        <end position="454"/>
    </location>
</feature>
<feature type="coiled-coil region" evidence="1">
    <location>
        <begin position="48"/>
        <end position="75"/>
    </location>
</feature>
<comment type="caution">
    <text evidence="3">The sequence shown here is derived from an EMBL/GenBank/DDBJ whole genome shotgun (WGS) entry which is preliminary data.</text>
</comment>
<gene>
    <name evidence="3" type="ORF">FOZ63_033036</name>
</gene>
<proteinExistence type="predicted"/>
<evidence type="ECO:0000313" key="3">
    <source>
        <dbReference type="EMBL" id="KAF4737105.1"/>
    </source>
</evidence>
<dbReference type="EMBL" id="JABANO010015295">
    <property type="protein sequence ID" value="KAF4737105.1"/>
    <property type="molecule type" value="Genomic_DNA"/>
</dbReference>
<feature type="compositionally biased region" description="Low complexity" evidence="2">
    <location>
        <begin position="588"/>
        <end position="599"/>
    </location>
</feature>
<feature type="compositionally biased region" description="Low complexity" evidence="2">
    <location>
        <begin position="408"/>
        <end position="423"/>
    </location>
</feature>
<name>A0A7J6SWH0_PEROL</name>
<feature type="compositionally biased region" description="Low complexity" evidence="2">
    <location>
        <begin position="458"/>
        <end position="486"/>
    </location>
</feature>
<accession>A0A7J6SWH0</accession>
<reference evidence="3 4" key="1">
    <citation type="submission" date="2020-04" db="EMBL/GenBank/DDBJ databases">
        <title>Perkinsus olseni comparative genomics.</title>
        <authorList>
            <person name="Bogema D.R."/>
        </authorList>
    </citation>
    <scope>NUCLEOTIDE SEQUENCE [LARGE SCALE GENOMIC DNA]</scope>
    <source>
        <strain evidence="3 4">ATCC PRA-207</strain>
    </source>
</reference>
<feature type="compositionally biased region" description="Low complexity" evidence="2">
    <location>
        <begin position="636"/>
        <end position="648"/>
    </location>
</feature>
<sequence>QDALSRLRCEKTFDDLKQINIRCHEQTEKVNRRIESVLAVEPRFSESIKRLEERCDELGKNLETAKKEKVETRRLFTEGQAQMEAEIATKRSSEREVASKEALRRRIIEKDVAARRGDLERRKSQVRHERANVHQIDRRVQGLAKTDINLSSLSAGSMKSCLEKARNEFSFLQSQLVEMDLAWKRLPEDRAKLFLQSQELAPEVRVDTPTWSPRDGGIAAKASGHGEGPQKERMEAMERAIRETWARVKEKRREIAELENALSDESEQEESGISQQEVGSFVAQSIEGNGEHGAHAGWSLGFPDSYLLEEGIRQWGDIPLTARVSSTDCIPYLDADSGSSIGHHSPPIVPSPRQQDEAIDGVSPNGGSQEGPAIGATKKGSTATTAAATGSGPSLAATAPACTGKEQSSAARVAQARAEAARTSRSKVRQQRGASTGPQQQQQLSGGIATQQESIGGPTTVTTPSQSAAVVTTTTTTAGRTRTLSPQAGGCQEQTKPIIQSRRWSEMTSDEDSEPTTSKLRKFEPPRRSFSSVVAGGPVKKAAACDAPTKVTRPGSPLKQPSGGSSSKGKLRTAPKSARGAKTSVADSPGVPISPGGSPKAPAVKPAADQSNAPVGRTVSPEVPPKHAGIGKKGSEASPSTSPTAKSAGVAQQASTAGTPASTPNGASSPKGSVAAAHSARGSTRDLAFSTSESDSLVVFVFRIDLGARDRSWTSELVHGDVFSVSQNAWPVELDILRATSTGNNGKKAAVPVPAKSTAKRQFGDSKTSPRVKVRPEKRAEMKTVPEEGEVDYGADSMETAHWGTVLLDALHLSKDSSDAAGGSIPPSTGLLPFGPRATYDDVSTGFPRPVSWHAHDFTNASTRLRTIDGSVRTHSVASEASFDGTRPVTVCIDRNVFKSWFDTDVPEFQQLRVKRYRTIDSFVHWMMKYCKRKSIYHGLFILIRVTEAEKLLDVLTRLIPTWHNVVMGIYVGFVLDSWL</sequence>
<feature type="compositionally biased region" description="Polar residues" evidence="2">
    <location>
        <begin position="650"/>
        <end position="671"/>
    </location>
</feature>
<keyword evidence="4" id="KW-1185">Reference proteome</keyword>
<feature type="coiled-coil region" evidence="1">
    <location>
        <begin position="241"/>
        <end position="268"/>
    </location>
</feature>
<keyword evidence="1" id="KW-0175">Coiled coil</keyword>
<protein>
    <submittedName>
        <fullName evidence="3">Uncharacterized protein</fullName>
    </submittedName>
</protein>
<feature type="region of interest" description="Disordered" evidence="2">
    <location>
        <begin position="745"/>
        <end position="782"/>
    </location>
</feature>
<organism evidence="3 4">
    <name type="scientific">Perkinsus olseni</name>
    <name type="common">Perkinsus atlanticus</name>
    <dbReference type="NCBI Taxonomy" id="32597"/>
    <lineage>
        <taxon>Eukaryota</taxon>
        <taxon>Sar</taxon>
        <taxon>Alveolata</taxon>
        <taxon>Perkinsozoa</taxon>
        <taxon>Perkinsea</taxon>
        <taxon>Perkinsida</taxon>
        <taxon>Perkinsidae</taxon>
        <taxon>Perkinsus</taxon>
    </lineage>
</organism>
<evidence type="ECO:0000313" key="4">
    <source>
        <dbReference type="Proteomes" id="UP000553632"/>
    </source>
</evidence>
<feature type="region of interest" description="Disordered" evidence="2">
    <location>
        <begin position="335"/>
        <end position="679"/>
    </location>
</feature>
<feature type="region of interest" description="Disordered" evidence="2">
    <location>
        <begin position="207"/>
        <end position="232"/>
    </location>
</feature>
<feature type="compositionally biased region" description="Low complexity" evidence="2">
    <location>
        <begin position="533"/>
        <end position="544"/>
    </location>
</feature>
<feature type="compositionally biased region" description="Low complexity" evidence="2">
    <location>
        <begin position="373"/>
        <end position="399"/>
    </location>
</feature>
<feature type="non-terminal residue" evidence="3">
    <location>
        <position position="1"/>
    </location>
</feature>